<dbReference type="AlphaFoldDB" id="A0A2T0SKH5"/>
<name>A0A2T0SKH5_9BACT</name>
<dbReference type="RefSeq" id="WP_106139567.1">
    <property type="nucleotide sequence ID" value="NZ_PVTE01000019.1"/>
</dbReference>
<evidence type="ECO:0000313" key="1">
    <source>
        <dbReference type="EMBL" id="PRY33904.1"/>
    </source>
</evidence>
<keyword evidence="2" id="KW-1185">Reference proteome</keyword>
<evidence type="ECO:0000313" key="2">
    <source>
        <dbReference type="Proteomes" id="UP000238375"/>
    </source>
</evidence>
<gene>
    <name evidence="1" type="ORF">CLV58_11954</name>
</gene>
<reference evidence="1 2" key="1">
    <citation type="submission" date="2018-03" db="EMBL/GenBank/DDBJ databases">
        <title>Genomic Encyclopedia of Archaeal and Bacterial Type Strains, Phase II (KMG-II): from individual species to whole genera.</title>
        <authorList>
            <person name="Goeker M."/>
        </authorList>
    </citation>
    <scope>NUCLEOTIDE SEQUENCE [LARGE SCALE GENOMIC DNA]</scope>
    <source>
        <strain evidence="1 2">DSM 28354</strain>
    </source>
</reference>
<organism evidence="1 2">
    <name type="scientific">Spirosoma oryzae</name>
    <dbReference type="NCBI Taxonomy" id="1469603"/>
    <lineage>
        <taxon>Bacteria</taxon>
        <taxon>Pseudomonadati</taxon>
        <taxon>Bacteroidota</taxon>
        <taxon>Cytophagia</taxon>
        <taxon>Cytophagales</taxon>
        <taxon>Cytophagaceae</taxon>
        <taxon>Spirosoma</taxon>
    </lineage>
</organism>
<proteinExistence type="predicted"/>
<dbReference type="Proteomes" id="UP000238375">
    <property type="component" value="Unassembled WGS sequence"/>
</dbReference>
<dbReference type="EMBL" id="PVTE01000019">
    <property type="protein sequence ID" value="PRY33904.1"/>
    <property type="molecule type" value="Genomic_DNA"/>
</dbReference>
<accession>A0A2T0SKH5</accession>
<dbReference type="OrthoDB" id="958015at2"/>
<comment type="caution">
    <text evidence="1">The sequence shown here is derived from an EMBL/GenBank/DDBJ whole genome shotgun (WGS) entry which is preliminary data.</text>
</comment>
<sequence>MKHCYGILLFAGLIVTQLACQSKKQESTQTADSVAVTNKVDPATDYVPEPMPPQLANLGLTRDSHWRGINLGDPFTAVAEHEPEKPFEQDTNHVGYTVEFKNLESADMLYYRKNDKVSGIDVDLFLNSKPSVTTYQQELTPYFTTRYGQPKTADGTTTWTGADGAQVTLKDVSKGKDYGLKIRFRPLSPVQ</sequence>
<protein>
    <submittedName>
        <fullName evidence="1">Uncharacterized protein</fullName>
    </submittedName>
</protein>